<reference evidence="6" key="1">
    <citation type="submission" date="2023-07" db="EMBL/GenBank/DDBJ databases">
        <title>Marinobacter sp. chi1 genome sequencing and assembly.</title>
        <authorList>
            <person name="Park S."/>
        </authorList>
    </citation>
    <scope>NUCLEOTIDE SEQUENCE</scope>
    <source>
        <strain evidence="6">Chi1</strain>
    </source>
</reference>
<proteinExistence type="inferred from homology"/>
<dbReference type="Pfam" id="PF13407">
    <property type="entry name" value="Peripla_BP_4"/>
    <property type="match status" value="1"/>
</dbReference>
<dbReference type="Gene3D" id="3.40.50.2300">
    <property type="match status" value="2"/>
</dbReference>
<comment type="subcellular location">
    <subcellularLocation>
        <location evidence="1">Cell envelope</location>
    </subcellularLocation>
</comment>
<evidence type="ECO:0000256" key="4">
    <source>
        <dbReference type="SAM" id="SignalP"/>
    </source>
</evidence>
<evidence type="ECO:0000259" key="5">
    <source>
        <dbReference type="Pfam" id="PF13407"/>
    </source>
</evidence>
<feature type="chain" id="PRO_5046077295" evidence="4">
    <location>
        <begin position="26"/>
        <end position="396"/>
    </location>
</feature>
<dbReference type="SUPFAM" id="SSF53822">
    <property type="entry name" value="Periplasmic binding protein-like I"/>
    <property type="match status" value="1"/>
</dbReference>
<accession>A0ABT8VZD0</accession>
<dbReference type="RefSeq" id="WP_302909272.1">
    <property type="nucleotide sequence ID" value="NZ_JAUMIS010000001.1"/>
</dbReference>
<dbReference type="EMBL" id="JAUMIS010000001">
    <property type="protein sequence ID" value="MDO3721327.1"/>
    <property type="molecule type" value="Genomic_DNA"/>
</dbReference>
<dbReference type="PANTHER" id="PTHR46847">
    <property type="entry name" value="D-ALLOSE-BINDING PERIPLASMIC PROTEIN-RELATED"/>
    <property type="match status" value="1"/>
</dbReference>
<keyword evidence="3 4" id="KW-0732">Signal</keyword>
<dbReference type="CDD" id="cd06324">
    <property type="entry name" value="PBP1_ABC_sugar_binding-like"/>
    <property type="match status" value="1"/>
</dbReference>
<name>A0ABT8VZD0_9GAMM</name>
<protein>
    <submittedName>
        <fullName evidence="6">ABC transporter substrate-binding protein</fullName>
    </submittedName>
</protein>
<gene>
    <name evidence="6" type="ORF">QVZ43_06295</name>
</gene>
<dbReference type="PANTHER" id="PTHR46847:SF2">
    <property type="entry name" value="ABC TRANSPORTER SUGAR-BINDING PROTEIN"/>
    <property type="match status" value="1"/>
</dbReference>
<keyword evidence="7" id="KW-1185">Reference proteome</keyword>
<evidence type="ECO:0000256" key="1">
    <source>
        <dbReference type="ARBA" id="ARBA00004196"/>
    </source>
</evidence>
<organism evidence="6 7">
    <name type="scientific">Marinobacter suaedae</name>
    <dbReference type="NCBI Taxonomy" id="3057675"/>
    <lineage>
        <taxon>Bacteria</taxon>
        <taxon>Pseudomonadati</taxon>
        <taxon>Pseudomonadota</taxon>
        <taxon>Gammaproteobacteria</taxon>
        <taxon>Pseudomonadales</taxon>
        <taxon>Marinobacteraceae</taxon>
        <taxon>Marinobacter</taxon>
    </lineage>
</organism>
<sequence>MPVLKIVTRSTLLAVLFCYSFLASASGTRPNVVFLSPDDSRFWNLVSGFMTAVATDLEMDLEVLVDEEEHRFSYLKLARKVLNRPEKPDYLVFMCKENVTTQMLSLANAVGVKVFTFNTQVPEDTRAAVGSPRDSMLGWLGHLSADNVAAGEMLTRFLEQQVRQQGIVQSDQPVPLIALGGTLDSSASKDRSQGLMAAADGQGIDLAQLVSADWNGDAAAYKTGILLKRYPDTRSVWSASDGMALGALDAVKQVGLVPGKDILVGGVDWEPRALDAIERGEMAVSLGRHFMAGGLLMVLLHDYHHGQDFASQPEDSVLQYKLHAVTRENVEQVQSLLNPDNWQAVDFRRFSRVHHPEQASALNSADQLLDAFTDALAGSGAKDVQVTRAEPEPAGG</sequence>
<evidence type="ECO:0000256" key="2">
    <source>
        <dbReference type="ARBA" id="ARBA00007639"/>
    </source>
</evidence>
<comment type="caution">
    <text evidence="6">The sequence shown here is derived from an EMBL/GenBank/DDBJ whole genome shotgun (WGS) entry which is preliminary data.</text>
</comment>
<evidence type="ECO:0000313" key="7">
    <source>
        <dbReference type="Proteomes" id="UP001168640"/>
    </source>
</evidence>
<feature type="signal peptide" evidence="4">
    <location>
        <begin position="1"/>
        <end position="25"/>
    </location>
</feature>
<dbReference type="InterPro" id="IPR028082">
    <property type="entry name" value="Peripla_BP_I"/>
</dbReference>
<feature type="domain" description="Periplasmic binding protein" evidence="5">
    <location>
        <begin position="88"/>
        <end position="287"/>
    </location>
</feature>
<dbReference type="Proteomes" id="UP001168640">
    <property type="component" value="Unassembled WGS sequence"/>
</dbReference>
<evidence type="ECO:0000256" key="3">
    <source>
        <dbReference type="ARBA" id="ARBA00022729"/>
    </source>
</evidence>
<evidence type="ECO:0000313" key="6">
    <source>
        <dbReference type="EMBL" id="MDO3721327.1"/>
    </source>
</evidence>
<dbReference type="InterPro" id="IPR025997">
    <property type="entry name" value="SBP_2_dom"/>
</dbReference>
<comment type="similarity">
    <text evidence="2">Belongs to the bacterial solute-binding protein 2 family.</text>
</comment>